<feature type="region of interest" description="Disordered" evidence="3">
    <location>
        <begin position="1"/>
        <end position="75"/>
    </location>
</feature>
<evidence type="ECO:0000313" key="5">
    <source>
        <dbReference type="EMBL" id="CAD7657084.1"/>
    </source>
</evidence>
<dbReference type="Proteomes" id="UP000728032">
    <property type="component" value="Unassembled WGS sequence"/>
</dbReference>
<dbReference type="AlphaFoldDB" id="A0A7R9MBD0"/>
<evidence type="ECO:0000256" key="3">
    <source>
        <dbReference type="SAM" id="MobiDB-lite"/>
    </source>
</evidence>
<feature type="compositionally biased region" description="Polar residues" evidence="3">
    <location>
        <begin position="98"/>
        <end position="118"/>
    </location>
</feature>
<dbReference type="EMBL" id="CAJPVJ010012337">
    <property type="protein sequence ID" value="CAG2174270.1"/>
    <property type="molecule type" value="Genomic_DNA"/>
</dbReference>
<evidence type="ECO:0000256" key="1">
    <source>
        <dbReference type="ARBA" id="ARBA00019033"/>
    </source>
</evidence>
<feature type="compositionally biased region" description="Basic and acidic residues" evidence="3">
    <location>
        <begin position="64"/>
        <end position="75"/>
    </location>
</feature>
<dbReference type="InterPro" id="IPR011421">
    <property type="entry name" value="BCNT-C"/>
</dbReference>
<feature type="region of interest" description="Disordered" evidence="3">
    <location>
        <begin position="89"/>
        <end position="118"/>
    </location>
</feature>
<name>A0A7R9MBD0_9ACAR</name>
<evidence type="ECO:0000256" key="2">
    <source>
        <dbReference type="ARBA" id="ARBA00030244"/>
    </source>
</evidence>
<dbReference type="OrthoDB" id="445677at2759"/>
<accession>A0A7R9MBD0</accession>
<sequence length="253" mass="28619">MSEELTNHLLGTNDDDSDEDNEDVDYNPDKEVVSDNSCSDSEEEDNADDGRKRSKHKDTTDEEVPQKEVLSEEAFKQKADTLWDQFCADLPKSEDKSQSNSSANNETTTESAGVSTKQTITRVYDFAGQEVKVTEEVETNSCKPAVNSDKSVDNSIKGNDNGVAVKGVKRSGGLGGLLDQLKKPKINTLQKSFMDWNNYKKNEGIEDELNQHNRSKDTFIEKQAFLQRSDLRQFEIEKQIREKDRSHRQLSKD</sequence>
<proteinExistence type="predicted"/>
<dbReference type="PANTHER" id="PTHR48407:SF1">
    <property type="entry name" value="CRANIOFACIAL DEVELOPMENT PROTEIN 1"/>
    <property type="match status" value="1"/>
</dbReference>
<feature type="region of interest" description="Disordered" evidence="3">
    <location>
        <begin position="138"/>
        <end position="164"/>
    </location>
</feature>
<gene>
    <name evidence="5" type="ORF">ONB1V03_LOCUS13717</name>
</gene>
<dbReference type="Pfam" id="PF07572">
    <property type="entry name" value="BCNT"/>
    <property type="match status" value="1"/>
</dbReference>
<keyword evidence="6" id="KW-1185">Reference proteome</keyword>
<feature type="domain" description="BCNT-C" evidence="4">
    <location>
        <begin position="168"/>
        <end position="247"/>
    </location>
</feature>
<dbReference type="EMBL" id="OC927162">
    <property type="protein sequence ID" value="CAD7657084.1"/>
    <property type="molecule type" value="Genomic_DNA"/>
</dbReference>
<dbReference type="PANTHER" id="PTHR48407">
    <property type="entry name" value="CRANIOFACIAL DEVELOPMENT PROTEIN 1"/>
    <property type="match status" value="1"/>
</dbReference>
<feature type="compositionally biased region" description="Acidic residues" evidence="3">
    <location>
        <begin position="13"/>
        <end position="26"/>
    </location>
</feature>
<evidence type="ECO:0000313" key="6">
    <source>
        <dbReference type="Proteomes" id="UP000728032"/>
    </source>
</evidence>
<dbReference type="InterPro" id="IPR027124">
    <property type="entry name" value="Swc5/CFDP1/2"/>
</dbReference>
<reference evidence="5" key="1">
    <citation type="submission" date="2020-11" db="EMBL/GenBank/DDBJ databases">
        <authorList>
            <person name="Tran Van P."/>
        </authorList>
    </citation>
    <scope>NUCLEOTIDE SEQUENCE</scope>
</reference>
<protein>
    <recommendedName>
        <fullName evidence="1">Craniofacial development protein 1</fullName>
    </recommendedName>
    <alternativeName>
        <fullName evidence="2">Bucentaur</fullName>
    </alternativeName>
</protein>
<dbReference type="PROSITE" id="PS51279">
    <property type="entry name" value="BCNT_C"/>
    <property type="match status" value="1"/>
</dbReference>
<evidence type="ECO:0000259" key="4">
    <source>
        <dbReference type="PROSITE" id="PS51279"/>
    </source>
</evidence>
<dbReference type="GO" id="GO:0000812">
    <property type="term" value="C:Swr1 complex"/>
    <property type="evidence" value="ECO:0007669"/>
    <property type="project" value="TreeGrafter"/>
</dbReference>
<organism evidence="5">
    <name type="scientific">Oppiella nova</name>
    <dbReference type="NCBI Taxonomy" id="334625"/>
    <lineage>
        <taxon>Eukaryota</taxon>
        <taxon>Metazoa</taxon>
        <taxon>Ecdysozoa</taxon>
        <taxon>Arthropoda</taxon>
        <taxon>Chelicerata</taxon>
        <taxon>Arachnida</taxon>
        <taxon>Acari</taxon>
        <taxon>Acariformes</taxon>
        <taxon>Sarcoptiformes</taxon>
        <taxon>Oribatida</taxon>
        <taxon>Brachypylina</taxon>
        <taxon>Oppioidea</taxon>
        <taxon>Oppiidae</taxon>
        <taxon>Oppiella</taxon>
    </lineage>
</organism>